<gene>
    <name evidence="1" type="ORF">B5F17_11675</name>
</gene>
<accession>A0A1Y4LCH2</accession>
<dbReference type="AlphaFoldDB" id="A0A1Y4LCH2"/>
<sequence>MHNDCIDENLTDKQRERFRTCWVLLADQSHKNAHMFTLRPYLYEQFFAPEAQRDAVPMILDVLHMMTNHLPILIHFHCVRPDHPDAPVLADCAEAFGQVVRDSASPSFLLHPGSQLPLDLLAAMLFDPDSAFHVICYVPQRFLMEKLAAMPYGGCLWYLSHGLGRLRMDYLSGRPMLEIVTDGDVTAEFLMGRITPMLWRHGLRLVLRKV</sequence>
<proteinExistence type="predicted"/>
<reference evidence="2" key="1">
    <citation type="submission" date="2017-04" db="EMBL/GenBank/DDBJ databases">
        <title>Function of individual gut microbiota members based on whole genome sequencing of pure cultures obtained from chicken caecum.</title>
        <authorList>
            <person name="Medvecky M."/>
            <person name="Cejkova D."/>
            <person name="Polansky O."/>
            <person name="Karasova D."/>
            <person name="Kubasova T."/>
            <person name="Cizek A."/>
            <person name="Rychlik I."/>
        </authorList>
    </citation>
    <scope>NUCLEOTIDE SEQUENCE [LARGE SCALE GENOMIC DNA]</scope>
    <source>
        <strain evidence="2">An180</strain>
    </source>
</reference>
<dbReference type="EMBL" id="NFKK01000017">
    <property type="protein sequence ID" value="OUP51782.1"/>
    <property type="molecule type" value="Genomic_DNA"/>
</dbReference>
<evidence type="ECO:0000313" key="2">
    <source>
        <dbReference type="Proteomes" id="UP000195897"/>
    </source>
</evidence>
<comment type="caution">
    <text evidence="1">The sequence shown here is derived from an EMBL/GenBank/DDBJ whole genome shotgun (WGS) entry which is preliminary data.</text>
</comment>
<evidence type="ECO:0000313" key="1">
    <source>
        <dbReference type="EMBL" id="OUP51782.1"/>
    </source>
</evidence>
<protein>
    <submittedName>
        <fullName evidence="1">Uncharacterized protein</fullName>
    </submittedName>
</protein>
<dbReference type="RefSeq" id="WP_087374046.1">
    <property type="nucleotide sequence ID" value="NZ_NFKK01000017.1"/>
</dbReference>
<dbReference type="Proteomes" id="UP000195897">
    <property type="component" value="Unassembled WGS sequence"/>
</dbReference>
<organism evidence="1 2">
    <name type="scientific">Butyricicoccus pullicaecorum</name>
    <dbReference type="NCBI Taxonomy" id="501571"/>
    <lineage>
        <taxon>Bacteria</taxon>
        <taxon>Bacillati</taxon>
        <taxon>Bacillota</taxon>
        <taxon>Clostridia</taxon>
        <taxon>Eubacteriales</taxon>
        <taxon>Butyricicoccaceae</taxon>
        <taxon>Butyricicoccus</taxon>
    </lineage>
</organism>
<name>A0A1Y4LCH2_9FIRM</name>